<sequence length="68" mass="7706">MAGKKKTTFAKLAREHNVREKRQARSLRKEQRLREGDAGGDMEHQVEDLSHLDVAVVEGVVPDVVVKR</sequence>
<evidence type="ECO:0000313" key="2">
    <source>
        <dbReference type="EMBL" id="QEC47915.1"/>
    </source>
</evidence>
<name>A0A5B8U4V0_9ACTN</name>
<dbReference type="RefSeq" id="WP_146918908.1">
    <property type="nucleotide sequence ID" value="NZ_CP042430.1"/>
</dbReference>
<evidence type="ECO:0000256" key="1">
    <source>
        <dbReference type="SAM" id="MobiDB-lite"/>
    </source>
</evidence>
<accession>A0A5B8U4V0</accession>
<organism evidence="2 3">
    <name type="scientific">Baekduia soli</name>
    <dbReference type="NCBI Taxonomy" id="496014"/>
    <lineage>
        <taxon>Bacteria</taxon>
        <taxon>Bacillati</taxon>
        <taxon>Actinomycetota</taxon>
        <taxon>Thermoleophilia</taxon>
        <taxon>Solirubrobacterales</taxon>
        <taxon>Baekduiaceae</taxon>
        <taxon>Baekduia</taxon>
    </lineage>
</organism>
<proteinExistence type="predicted"/>
<dbReference type="AlphaFoldDB" id="A0A5B8U4V0"/>
<feature type="region of interest" description="Disordered" evidence="1">
    <location>
        <begin position="17"/>
        <end position="43"/>
    </location>
</feature>
<keyword evidence="3" id="KW-1185">Reference proteome</keyword>
<protein>
    <submittedName>
        <fullName evidence="2">Uncharacterized protein</fullName>
    </submittedName>
</protein>
<reference evidence="2 3" key="1">
    <citation type="journal article" date="2018" name="J. Microbiol.">
        <title>Baekduia soli gen. nov., sp. nov., a novel bacterium isolated from the soil of Baekdu Mountain and proposal of a novel family name, Baekduiaceae fam. nov.</title>
        <authorList>
            <person name="An D.S."/>
            <person name="Siddiqi M.Z."/>
            <person name="Kim K.H."/>
            <person name="Yu H.S."/>
            <person name="Im W.T."/>
        </authorList>
    </citation>
    <scope>NUCLEOTIDE SEQUENCE [LARGE SCALE GENOMIC DNA]</scope>
    <source>
        <strain evidence="2 3">BR7-21</strain>
    </source>
</reference>
<gene>
    <name evidence="2" type="ORF">FSW04_10270</name>
</gene>
<evidence type="ECO:0000313" key="3">
    <source>
        <dbReference type="Proteomes" id="UP000321805"/>
    </source>
</evidence>
<dbReference type="KEGG" id="bsol:FSW04_10270"/>
<dbReference type="Proteomes" id="UP000321805">
    <property type="component" value="Chromosome"/>
</dbReference>
<dbReference type="EMBL" id="CP042430">
    <property type="protein sequence ID" value="QEC47915.1"/>
    <property type="molecule type" value="Genomic_DNA"/>
</dbReference>